<comment type="caution">
    <text evidence="1">The sequence shown here is derived from an EMBL/GenBank/DDBJ whole genome shotgun (WGS) entry which is preliminary data.</text>
</comment>
<dbReference type="GO" id="GO:0009159">
    <property type="term" value="P:deoxyribonucleoside monophosphate catabolic process"/>
    <property type="evidence" value="ECO:0007669"/>
    <property type="project" value="TreeGrafter"/>
</dbReference>
<name>A0AAV1I1Z5_9CHLO</name>
<dbReference type="AlphaFoldDB" id="A0AAV1I1Z5"/>
<organism evidence="1 2">
    <name type="scientific">Coccomyxa viridis</name>
    <dbReference type="NCBI Taxonomy" id="1274662"/>
    <lineage>
        <taxon>Eukaryota</taxon>
        <taxon>Viridiplantae</taxon>
        <taxon>Chlorophyta</taxon>
        <taxon>core chlorophytes</taxon>
        <taxon>Trebouxiophyceae</taxon>
        <taxon>Trebouxiophyceae incertae sedis</taxon>
        <taxon>Coccomyxaceae</taxon>
        <taxon>Coccomyxa</taxon>
    </lineage>
</organism>
<dbReference type="InterPro" id="IPR051239">
    <property type="entry name" value="2'-dNMP_N-hydrolase"/>
</dbReference>
<proteinExistence type="predicted"/>
<accession>A0AAV1I1Z5</accession>
<dbReference type="Gene3D" id="3.40.50.450">
    <property type="match status" value="1"/>
</dbReference>
<evidence type="ECO:0000313" key="2">
    <source>
        <dbReference type="Proteomes" id="UP001314263"/>
    </source>
</evidence>
<sequence length="196" mass="21654">MQPRIYLAGPARKNEHKRHEDLKAQCLAVGMVAVSPNDAPTAGTIADAQMIRDRNLGLIQSCDAVLADLLAFRGPSADCGCVYECGYASALNKPVVAYHVWQDYTYRDKVHVIITRDNAAYNTLGLGQAAGFKRDRDVIEDFGLFDKLMLAAGLQSTHETQEDAILALATLFSSHDPSKDESELRFLMLRAQKHFL</sequence>
<dbReference type="EMBL" id="CAUYUE010000004">
    <property type="protein sequence ID" value="CAK0766008.1"/>
    <property type="molecule type" value="Genomic_DNA"/>
</dbReference>
<evidence type="ECO:0000313" key="1">
    <source>
        <dbReference type="EMBL" id="CAK0766008.1"/>
    </source>
</evidence>
<dbReference type="PANTHER" id="PTHR15364">
    <property type="entry name" value="2'-DEOXYNUCLEOSIDE 5'-PHOSPHATE N-HYDROLASE 1"/>
    <property type="match status" value="1"/>
</dbReference>
<keyword evidence="2" id="KW-1185">Reference proteome</keyword>
<dbReference type="PANTHER" id="PTHR15364:SF0">
    <property type="entry name" value="2'-DEOXYNUCLEOSIDE 5'-PHOSPHATE N-HYDROLASE 1"/>
    <property type="match status" value="1"/>
</dbReference>
<dbReference type="GO" id="GO:0070694">
    <property type="term" value="F:5-hydroxymethyl-dUMP N-hydrolase activity"/>
    <property type="evidence" value="ECO:0007669"/>
    <property type="project" value="TreeGrafter"/>
</dbReference>
<dbReference type="Proteomes" id="UP001314263">
    <property type="component" value="Unassembled WGS sequence"/>
</dbReference>
<evidence type="ECO:0008006" key="3">
    <source>
        <dbReference type="Google" id="ProtNLM"/>
    </source>
</evidence>
<dbReference type="InterPro" id="IPR007710">
    <property type="entry name" value="Nucleoside_deoxyribTrfase"/>
</dbReference>
<dbReference type="Pfam" id="PF05014">
    <property type="entry name" value="Nuc_deoxyrib_tr"/>
    <property type="match status" value="1"/>
</dbReference>
<protein>
    <recommendedName>
        <fullName evidence="3">Nucleoside 2-deoxyribosyltransferase</fullName>
    </recommendedName>
</protein>
<dbReference type="SUPFAM" id="SSF52309">
    <property type="entry name" value="N-(deoxy)ribosyltransferase-like"/>
    <property type="match status" value="1"/>
</dbReference>
<reference evidence="1 2" key="1">
    <citation type="submission" date="2023-10" db="EMBL/GenBank/DDBJ databases">
        <authorList>
            <person name="Maclean D."/>
            <person name="Macfadyen A."/>
        </authorList>
    </citation>
    <scope>NUCLEOTIDE SEQUENCE [LARGE SCALE GENOMIC DNA]</scope>
</reference>
<gene>
    <name evidence="1" type="ORF">CVIRNUC_003315</name>
</gene>